<dbReference type="EMBL" id="LNYC01000056">
    <property type="protein sequence ID" value="KTC98829.1"/>
    <property type="molecule type" value="Genomic_DNA"/>
</dbReference>
<accession>A0A0W0TT81</accession>
<evidence type="ECO:0000313" key="1">
    <source>
        <dbReference type="EMBL" id="KTC98829.1"/>
    </source>
</evidence>
<comment type="caution">
    <text evidence="1">The sequence shown here is derived from an EMBL/GenBank/DDBJ whole genome shotgun (WGS) entry which is preliminary data.</text>
</comment>
<dbReference type="Proteomes" id="UP000054785">
    <property type="component" value="Unassembled WGS sequence"/>
</dbReference>
<gene>
    <name evidence="1" type="ORF">Lgee_1518</name>
</gene>
<sequence>MFKKSVLLFAITTQLFAAPVGSQGSVASSMLSSEGLGNIAYGSSQLLSAGSQLSVTAIKTVGDFTFITLKSAGHSAFVTLRVARHVSGNVLLGVGQTVHVVTTGAGQLLISSGQVIAFLPNEMGKSLLYSAI</sequence>
<dbReference type="AlphaFoldDB" id="A0A0W0TT81"/>
<organism evidence="1 2">
    <name type="scientific">Legionella geestiana</name>
    <dbReference type="NCBI Taxonomy" id="45065"/>
    <lineage>
        <taxon>Bacteria</taxon>
        <taxon>Pseudomonadati</taxon>
        <taxon>Pseudomonadota</taxon>
        <taxon>Gammaproteobacteria</taxon>
        <taxon>Legionellales</taxon>
        <taxon>Legionellaceae</taxon>
        <taxon>Legionella</taxon>
    </lineage>
</organism>
<evidence type="ECO:0000313" key="2">
    <source>
        <dbReference type="Proteomes" id="UP000054785"/>
    </source>
</evidence>
<name>A0A0W0TT81_9GAMM</name>
<reference evidence="1 2" key="1">
    <citation type="submission" date="2015-11" db="EMBL/GenBank/DDBJ databases">
        <title>Genomic analysis of 38 Legionella species identifies large and diverse effector repertoires.</title>
        <authorList>
            <person name="Burstein D."/>
            <person name="Amaro F."/>
            <person name="Zusman T."/>
            <person name="Lifshitz Z."/>
            <person name="Cohen O."/>
            <person name="Gilbert J.A."/>
            <person name="Pupko T."/>
            <person name="Shuman H.A."/>
            <person name="Segal G."/>
        </authorList>
    </citation>
    <scope>NUCLEOTIDE SEQUENCE [LARGE SCALE GENOMIC DNA]</scope>
    <source>
        <strain evidence="1 2">ATCC 49504</strain>
    </source>
</reference>
<keyword evidence="2" id="KW-1185">Reference proteome</keyword>
<dbReference type="PATRIC" id="fig|45065.4.peg.1645"/>
<dbReference type="RefSeq" id="WP_028386248.1">
    <property type="nucleotide sequence ID" value="NZ_CAAAHN010000013.1"/>
</dbReference>
<dbReference type="OrthoDB" id="5986644at2"/>
<proteinExistence type="predicted"/>
<dbReference type="STRING" id="45065.Lgee_1518"/>
<protein>
    <submittedName>
        <fullName evidence="1">Uncharacterized protein</fullName>
    </submittedName>
</protein>